<evidence type="ECO:0000313" key="2">
    <source>
        <dbReference type="EMBL" id="ERM94121.1"/>
    </source>
</evidence>
<feature type="region of interest" description="Disordered" evidence="1">
    <location>
        <begin position="120"/>
        <end position="171"/>
    </location>
</feature>
<dbReference type="Proteomes" id="UP000017836">
    <property type="component" value="Unassembled WGS sequence"/>
</dbReference>
<gene>
    <name evidence="2" type="ORF">AMTR_s00010p00136880</name>
</gene>
<name>W1NF65_AMBTC</name>
<organism evidence="2 3">
    <name type="scientific">Amborella trichopoda</name>
    <dbReference type="NCBI Taxonomy" id="13333"/>
    <lineage>
        <taxon>Eukaryota</taxon>
        <taxon>Viridiplantae</taxon>
        <taxon>Streptophyta</taxon>
        <taxon>Embryophyta</taxon>
        <taxon>Tracheophyta</taxon>
        <taxon>Spermatophyta</taxon>
        <taxon>Magnoliopsida</taxon>
        <taxon>Amborellales</taxon>
        <taxon>Amborellaceae</taxon>
        <taxon>Amborella</taxon>
    </lineage>
</organism>
<dbReference type="Gramene" id="ERM94121">
    <property type="protein sequence ID" value="ERM94121"/>
    <property type="gene ID" value="AMTR_s00010p00136880"/>
</dbReference>
<accession>W1NF65</accession>
<evidence type="ECO:0000313" key="3">
    <source>
        <dbReference type="Proteomes" id="UP000017836"/>
    </source>
</evidence>
<proteinExistence type="predicted"/>
<evidence type="ECO:0000256" key="1">
    <source>
        <dbReference type="SAM" id="MobiDB-lite"/>
    </source>
</evidence>
<dbReference type="EMBL" id="KI397513">
    <property type="protein sequence ID" value="ERM94121.1"/>
    <property type="molecule type" value="Genomic_DNA"/>
</dbReference>
<dbReference type="HOGENOM" id="CLU_1449528_0_0_1"/>
<feature type="compositionally biased region" description="Basic and acidic residues" evidence="1">
    <location>
        <begin position="120"/>
        <end position="149"/>
    </location>
</feature>
<keyword evidence="3" id="KW-1185">Reference proteome</keyword>
<sequence>MKEAYRDRLCFLNPKSDVKHIWKVVPRVDAINNLEVPVHEPDHDHFDVDEDPLEEAEFVQPLVVIPPAMVVNAPEVPALLDMPVEDDDGIVESMFKDIGVDSNTSLTIVLETMKEKIHKDLGEEEKKKGQTQREDCVVPEKSKQEAPKEKRNRRGKKSWWQSIPDRHQGSRHVEDLEVVLVGSFFFE</sequence>
<reference evidence="3" key="1">
    <citation type="journal article" date="2013" name="Science">
        <title>The Amborella genome and the evolution of flowering plants.</title>
        <authorList>
            <consortium name="Amborella Genome Project"/>
        </authorList>
    </citation>
    <scope>NUCLEOTIDE SEQUENCE [LARGE SCALE GENOMIC DNA]</scope>
</reference>
<protein>
    <submittedName>
        <fullName evidence="2">Uncharacterized protein</fullName>
    </submittedName>
</protein>
<dbReference type="AlphaFoldDB" id="W1NF65"/>